<organism evidence="3 4">
    <name type="scientific">Caenorhabditis japonica</name>
    <dbReference type="NCBI Taxonomy" id="281687"/>
    <lineage>
        <taxon>Eukaryota</taxon>
        <taxon>Metazoa</taxon>
        <taxon>Ecdysozoa</taxon>
        <taxon>Nematoda</taxon>
        <taxon>Chromadorea</taxon>
        <taxon>Rhabditida</taxon>
        <taxon>Rhabditina</taxon>
        <taxon>Rhabditomorpha</taxon>
        <taxon>Rhabditoidea</taxon>
        <taxon>Rhabditidae</taxon>
        <taxon>Peloderinae</taxon>
        <taxon>Caenorhabditis</taxon>
    </lineage>
</organism>
<keyword evidence="4" id="KW-1185">Reference proteome</keyword>
<feature type="coiled-coil region" evidence="1">
    <location>
        <begin position="231"/>
        <end position="282"/>
    </location>
</feature>
<sequence>MKNYECVLLDNIPADSREERVMEVDELEEAELLHEPNVLGSAVVNFSFNRSVASSAVEGQKAKTVSDATGHQAKTKPAGADKGQVSEKETLKISAVISHIRTQSRASEAQVALMISPLTELLHNKEKALEARTCEIDKLQKALEIMSNKKYDLQTAVSLINERHAALEKVCQLPTTHENGANSGDIRFEQVLSDFQIDSAEILRAELEKIFQLQHELEVNKHQFQADARKLAAAQRDAREAQESLRLCQEESRTLKYKVRMLEEQLEQKGKLLREAEDAAVQVPRRYHEETEAILNETERYGRYEVDQEFERSPVRFNSAARHEDTELFSQFLITQSIPEPPVFSAAPGKLSISTFAKTFKMKFGTLPQEFQITLLETNYLEGKALKVFKGIPLDEKTTVEATLKAMASRLRVSAEDESRKAKTN</sequence>
<evidence type="ECO:0000256" key="2">
    <source>
        <dbReference type="SAM" id="MobiDB-lite"/>
    </source>
</evidence>
<evidence type="ECO:0000256" key="1">
    <source>
        <dbReference type="SAM" id="Coils"/>
    </source>
</evidence>
<dbReference type="EnsemblMetazoa" id="CJA39022.1">
    <property type="protein sequence ID" value="CJA39022.1"/>
    <property type="gene ID" value="WBGene00214869"/>
</dbReference>
<dbReference type="AlphaFoldDB" id="A0A8R1ERS7"/>
<evidence type="ECO:0000313" key="4">
    <source>
        <dbReference type="Proteomes" id="UP000005237"/>
    </source>
</evidence>
<feature type="region of interest" description="Disordered" evidence="2">
    <location>
        <begin position="59"/>
        <end position="86"/>
    </location>
</feature>
<evidence type="ECO:0000313" key="3">
    <source>
        <dbReference type="EnsemblMetazoa" id="CJA39022.1"/>
    </source>
</evidence>
<feature type="coiled-coil region" evidence="1">
    <location>
        <begin position="122"/>
        <end position="149"/>
    </location>
</feature>
<accession>A0A8R1ERS7</accession>
<reference evidence="4" key="1">
    <citation type="submission" date="2010-08" db="EMBL/GenBank/DDBJ databases">
        <authorList>
            <consortium name="Caenorhabditis japonica Sequencing Consortium"/>
            <person name="Wilson R.K."/>
        </authorList>
    </citation>
    <scope>NUCLEOTIDE SEQUENCE [LARGE SCALE GENOMIC DNA]</scope>
    <source>
        <strain evidence="4">DF5081</strain>
    </source>
</reference>
<name>A0A8R1ERS7_CAEJA</name>
<proteinExistence type="predicted"/>
<keyword evidence="1" id="KW-0175">Coiled coil</keyword>
<reference evidence="3" key="2">
    <citation type="submission" date="2022-06" db="UniProtKB">
        <authorList>
            <consortium name="EnsemblMetazoa"/>
        </authorList>
    </citation>
    <scope>IDENTIFICATION</scope>
    <source>
        <strain evidence="3">DF5081</strain>
    </source>
</reference>
<protein>
    <submittedName>
        <fullName evidence="3">Uncharacterized protein</fullName>
    </submittedName>
</protein>
<dbReference type="Proteomes" id="UP000005237">
    <property type="component" value="Unassembled WGS sequence"/>
</dbReference>